<dbReference type="AlphaFoldDB" id="A0AAD7G8C2"/>
<protein>
    <submittedName>
        <fullName evidence="1">Uncharacterized protein</fullName>
    </submittedName>
</protein>
<comment type="caution">
    <text evidence="1">The sequence shown here is derived from an EMBL/GenBank/DDBJ whole genome shotgun (WGS) entry which is preliminary data.</text>
</comment>
<dbReference type="EMBL" id="JARKIE010000207">
    <property type="protein sequence ID" value="KAJ7667027.1"/>
    <property type="molecule type" value="Genomic_DNA"/>
</dbReference>
<evidence type="ECO:0000313" key="1">
    <source>
        <dbReference type="EMBL" id="KAJ7667027.1"/>
    </source>
</evidence>
<name>A0AAD7G8C2_MYCRO</name>
<sequence length="188" mass="21093">MSNTSTLVGSDIDNTVPTHPNPAVALSLRFAPYIMWAAMRCDRDPLPIPPLMERDARAFPPLACPPIEDNPIQAALHSMWFPADDWLPVAPPMERTLVRFEPRIMWSSVRAPDTIPVTPPMVRSVRQTVTRAMCPPMVRTPVQELNIRSHAKTPTATPPAVKRNVRRRRADTVPMCPPMERVAAHSRL</sequence>
<dbReference type="Proteomes" id="UP001221757">
    <property type="component" value="Unassembled WGS sequence"/>
</dbReference>
<accession>A0AAD7G8C2</accession>
<keyword evidence="2" id="KW-1185">Reference proteome</keyword>
<proteinExistence type="predicted"/>
<evidence type="ECO:0000313" key="2">
    <source>
        <dbReference type="Proteomes" id="UP001221757"/>
    </source>
</evidence>
<gene>
    <name evidence="1" type="ORF">B0H17DRAFT_1210519</name>
</gene>
<organism evidence="1 2">
    <name type="scientific">Mycena rosella</name>
    <name type="common">Pink bonnet</name>
    <name type="synonym">Agaricus rosellus</name>
    <dbReference type="NCBI Taxonomy" id="1033263"/>
    <lineage>
        <taxon>Eukaryota</taxon>
        <taxon>Fungi</taxon>
        <taxon>Dikarya</taxon>
        <taxon>Basidiomycota</taxon>
        <taxon>Agaricomycotina</taxon>
        <taxon>Agaricomycetes</taxon>
        <taxon>Agaricomycetidae</taxon>
        <taxon>Agaricales</taxon>
        <taxon>Marasmiineae</taxon>
        <taxon>Mycenaceae</taxon>
        <taxon>Mycena</taxon>
    </lineage>
</organism>
<reference evidence="1" key="1">
    <citation type="submission" date="2023-03" db="EMBL/GenBank/DDBJ databases">
        <title>Massive genome expansion in bonnet fungi (Mycena s.s.) driven by repeated elements and novel gene families across ecological guilds.</title>
        <authorList>
            <consortium name="Lawrence Berkeley National Laboratory"/>
            <person name="Harder C.B."/>
            <person name="Miyauchi S."/>
            <person name="Viragh M."/>
            <person name="Kuo A."/>
            <person name="Thoen E."/>
            <person name="Andreopoulos B."/>
            <person name="Lu D."/>
            <person name="Skrede I."/>
            <person name="Drula E."/>
            <person name="Henrissat B."/>
            <person name="Morin E."/>
            <person name="Kohler A."/>
            <person name="Barry K."/>
            <person name="LaButti K."/>
            <person name="Morin E."/>
            <person name="Salamov A."/>
            <person name="Lipzen A."/>
            <person name="Mereny Z."/>
            <person name="Hegedus B."/>
            <person name="Baldrian P."/>
            <person name="Stursova M."/>
            <person name="Weitz H."/>
            <person name="Taylor A."/>
            <person name="Grigoriev I.V."/>
            <person name="Nagy L.G."/>
            <person name="Martin F."/>
            <person name="Kauserud H."/>
        </authorList>
    </citation>
    <scope>NUCLEOTIDE SEQUENCE</scope>
    <source>
        <strain evidence="1">CBHHK067</strain>
    </source>
</reference>